<protein>
    <submittedName>
        <fullName evidence="2">Uncharacterized protein</fullName>
    </submittedName>
</protein>
<feature type="region of interest" description="Disordered" evidence="1">
    <location>
        <begin position="398"/>
        <end position="417"/>
    </location>
</feature>
<organism evidence="2 3">
    <name type="scientific">Streptomyces phage ZL12</name>
    <dbReference type="NCBI Taxonomy" id="2570911"/>
    <lineage>
        <taxon>Viruses</taxon>
        <taxon>Duplodnaviria</taxon>
        <taxon>Heunggongvirae</taxon>
        <taxon>Uroviricota</taxon>
        <taxon>Caudoviricetes</taxon>
        <taxon>Fuzanglongvirus</taxon>
        <taxon>Fuzanglongvirus ZL12</taxon>
    </lineage>
</organism>
<evidence type="ECO:0000313" key="3">
    <source>
        <dbReference type="Proteomes" id="UP000298310"/>
    </source>
</evidence>
<reference evidence="2 3" key="1">
    <citation type="journal article" date="2010" name="J. Bacteriol.">
        <title>Characterization of the replication, transfer, and plasmid/lytic phage cycle of the Streptomyces plasmid-phage pZL12.</title>
        <authorList>
            <person name="Zhong L."/>
            <person name="Cheng Q."/>
            <person name="Tian X."/>
            <person name="Zhao L."/>
            <person name="Qin Z."/>
        </authorList>
    </citation>
    <scope>NUCLEOTIDE SEQUENCE [LARGE SCALE GENOMIC DNA]</scope>
</reference>
<keyword evidence="3" id="KW-1185">Reference proteome</keyword>
<name>D0UWD4_9CAUD</name>
<dbReference type="EMBL" id="GQ919031">
    <property type="protein sequence ID" value="ACX71106.1"/>
    <property type="molecule type" value="Genomic_DNA"/>
</dbReference>
<dbReference type="KEGG" id="vg:80142645"/>
<proteinExistence type="predicted"/>
<accession>D0UWD4</accession>
<feature type="region of interest" description="Disordered" evidence="1">
    <location>
        <begin position="1"/>
        <end position="20"/>
    </location>
</feature>
<gene>
    <name evidence="2" type="ORF">pZL12.29c</name>
</gene>
<dbReference type="Proteomes" id="UP000298310">
    <property type="component" value="Segment"/>
</dbReference>
<evidence type="ECO:0000313" key="2">
    <source>
        <dbReference type="EMBL" id="ACX71106.1"/>
    </source>
</evidence>
<evidence type="ECO:0000256" key="1">
    <source>
        <dbReference type="SAM" id="MobiDB-lite"/>
    </source>
</evidence>
<sequence length="417" mass="45988">MATAIEAPASVTAEGPTSHTQNQLTALAKMREPFDASQVSKLPKIWCGKCSKAQYKVCDDPQHKRQRCDTCAGNMTSAHLHLDYVGHAELTGRLLEADPLWTWEPMAFDQDGLPKFDHNGGLWIRLTVAGHTRLGYGDSQGKTGPNAVKEAIGDALRNAGMRFGAALALWSKTDMDEAAAEKKNLAAEPSREDRLEDLYSLMQKRWGHLEGLRAVKIQVGEELFHESQVHDEHGKTRLFGELIDARIRELVQAEKFKQFLATMRPAWKAQDVPALEGSLAEARAKGFGDFTIPYGSPEQPTRVEDALVSRIGELRTPDSQPAGREHPGSSTPPDNGPDPIDQLVGQVQRGWNDPMELTRILAEAGRRNQLLRQVDGPVSGTVVQFGEMVTARVQELKEQARQAERNGRADAHERSAA</sequence>
<feature type="region of interest" description="Disordered" evidence="1">
    <location>
        <begin position="314"/>
        <end position="343"/>
    </location>
</feature>